<keyword evidence="4" id="KW-1185">Reference proteome</keyword>
<reference evidence="4" key="1">
    <citation type="journal article" date="2019" name="Int. J. Syst. Evol. Microbiol.">
        <title>The Global Catalogue of Microorganisms (GCM) 10K type strain sequencing project: providing services to taxonomists for standard genome sequencing and annotation.</title>
        <authorList>
            <consortium name="The Broad Institute Genomics Platform"/>
            <consortium name="The Broad Institute Genome Sequencing Center for Infectious Disease"/>
            <person name="Wu L."/>
            <person name="Ma J."/>
        </authorList>
    </citation>
    <scope>NUCLEOTIDE SEQUENCE [LARGE SCALE GENOMIC DNA]</scope>
    <source>
        <strain evidence="4">CCM 2050</strain>
    </source>
</reference>
<evidence type="ECO:0000313" key="3">
    <source>
        <dbReference type="EMBL" id="MFC6381434.1"/>
    </source>
</evidence>
<evidence type="ECO:0000256" key="2">
    <source>
        <dbReference type="SAM" id="Phobius"/>
    </source>
</evidence>
<dbReference type="Gene3D" id="3.30.70.1070">
    <property type="entry name" value="Sporulation related repeat"/>
    <property type="match status" value="1"/>
</dbReference>
<dbReference type="RefSeq" id="WP_201562504.1">
    <property type="nucleotide sequence ID" value="NZ_CAJGZK010000008.1"/>
</dbReference>
<sequence length="360" mass="39948">MAASRSTTRTASQSYRRQALIWLVATLLLGVTTALVWMFSQTPAMGAKIENAPIAAPQVLSAELEQPLKIESLHELDTDVQPISFDETVRDLRSYPNEFKDKRYLLANKGKWTVQVMNVAENEVIVSYLEGREDRSKFTYFRYLDENKQVRYMLIYGVMSSPQEAVGAAKLIDFKLPANVRVLPEEINRYVSIIDNYERPDPVKDLSTKRTRSVNLRPTKREVPVRQKTSTVNNSEQTASSATNRTPQESANSNTTESIRQSVDTSDTLTVNEERIFGIEEQGPTTSVSKNADTNIPQKPPVVATPKPPTGSAISNSTNLDNKNPNAASANKNAKNGSGNAAAPKAKNDSIKELIEEKKD</sequence>
<gene>
    <name evidence="3" type="ORF">ACFP58_08190</name>
</gene>
<name>A0ABW1W5R5_9GAMM</name>
<comment type="caution">
    <text evidence="3">The sequence shown here is derived from an EMBL/GenBank/DDBJ whole genome shotgun (WGS) entry which is preliminary data.</text>
</comment>
<feature type="compositionally biased region" description="Low complexity" evidence="1">
    <location>
        <begin position="322"/>
        <end position="345"/>
    </location>
</feature>
<dbReference type="EMBL" id="JBHSTZ010000022">
    <property type="protein sequence ID" value="MFC6381434.1"/>
    <property type="molecule type" value="Genomic_DNA"/>
</dbReference>
<keyword evidence="2" id="KW-1133">Transmembrane helix</keyword>
<feature type="compositionally biased region" description="Polar residues" evidence="1">
    <location>
        <begin position="312"/>
        <end position="321"/>
    </location>
</feature>
<accession>A0ABW1W5R5</accession>
<evidence type="ECO:0000256" key="1">
    <source>
        <dbReference type="SAM" id="MobiDB-lite"/>
    </source>
</evidence>
<keyword evidence="2" id="KW-0812">Transmembrane</keyword>
<evidence type="ECO:0000313" key="4">
    <source>
        <dbReference type="Proteomes" id="UP001596264"/>
    </source>
</evidence>
<keyword evidence="2" id="KW-0472">Membrane</keyword>
<dbReference type="InterPro" id="IPR036680">
    <property type="entry name" value="SPOR-like_sf"/>
</dbReference>
<feature type="transmembrane region" description="Helical" evidence="2">
    <location>
        <begin position="20"/>
        <end position="39"/>
    </location>
</feature>
<feature type="compositionally biased region" description="Polar residues" evidence="1">
    <location>
        <begin position="283"/>
        <end position="296"/>
    </location>
</feature>
<protein>
    <submittedName>
        <fullName evidence="3">Uncharacterized protein</fullName>
    </submittedName>
</protein>
<dbReference type="Proteomes" id="UP001596264">
    <property type="component" value="Unassembled WGS sequence"/>
</dbReference>
<feature type="region of interest" description="Disordered" evidence="1">
    <location>
        <begin position="201"/>
        <end position="360"/>
    </location>
</feature>
<proteinExistence type="predicted"/>
<feature type="compositionally biased region" description="Basic and acidic residues" evidence="1">
    <location>
        <begin position="346"/>
        <end position="360"/>
    </location>
</feature>
<organism evidence="3 4">
    <name type="scientific">Psychrobacter glacincola</name>
    <dbReference type="NCBI Taxonomy" id="56810"/>
    <lineage>
        <taxon>Bacteria</taxon>
        <taxon>Pseudomonadati</taxon>
        <taxon>Pseudomonadota</taxon>
        <taxon>Gammaproteobacteria</taxon>
        <taxon>Moraxellales</taxon>
        <taxon>Moraxellaceae</taxon>
        <taxon>Psychrobacter</taxon>
    </lineage>
</organism>
<feature type="compositionally biased region" description="Polar residues" evidence="1">
    <location>
        <begin position="227"/>
        <end position="271"/>
    </location>
</feature>